<evidence type="ECO:0008006" key="8">
    <source>
        <dbReference type="Google" id="ProtNLM"/>
    </source>
</evidence>
<evidence type="ECO:0000256" key="1">
    <source>
        <dbReference type="ARBA" id="ARBA00004141"/>
    </source>
</evidence>
<gene>
    <name evidence="6" type="ORF">LY89DRAFT_633630</name>
</gene>
<dbReference type="PANTHER" id="PTHR23294:SF54">
    <property type="entry name" value="DUF895 DOMAIN MEMBRANE PROTEIN (AFU_ORTHOLOGUE AFUA_8G04110)"/>
    <property type="match status" value="1"/>
</dbReference>
<sequence>MKNDPEKQDLEDAHRVETSSSLETLVIEAIPSLGSHNNITAPSTKSLHTVIPSDDAPAPLTLFQRLQRSQRNSIFQLTLVALLSFLGPGMWNALNGIGGAGLVSAGPANEANIALYTTFAIGGFFGGIVVNRLGFRLSFVLGELGYALYSGSTLAYKHIGSKVFIVAAGTQLGFSAGWFWTAQTATITSYPTDGERGKAVAVWGLIYNSGACIGSLVSLDVTRSDGTSVEIPRSPTWKEATLDLWKCLHREPHLVFIFPMYFASNFFYPYQFNTFNLKHFTIRTRAFNNIIYWLAEIAGNLITGSLLDVKHACFSVRNRAQMCLVILLLSTCGVCTCAFLWQQGAAPITAVSGKIDYTDHVYYTTGAALYAGFGLLAASYTGSLIWLLKPICPNDENRIHLGGIFKGIQSAGGAVAFHINTIGIAPTTELAINWGLLAGGILIAAPMVFKKARSKEEFSNARSVS</sequence>
<dbReference type="GO" id="GO:0016020">
    <property type="term" value="C:membrane"/>
    <property type="evidence" value="ECO:0007669"/>
    <property type="project" value="UniProtKB-SubCell"/>
</dbReference>
<organism evidence="6 7">
    <name type="scientific">Mollisia scopiformis</name>
    <name type="common">Conifer needle endophyte fungus</name>
    <name type="synonym">Phialocephala scopiformis</name>
    <dbReference type="NCBI Taxonomy" id="149040"/>
    <lineage>
        <taxon>Eukaryota</taxon>
        <taxon>Fungi</taxon>
        <taxon>Dikarya</taxon>
        <taxon>Ascomycota</taxon>
        <taxon>Pezizomycotina</taxon>
        <taxon>Leotiomycetes</taxon>
        <taxon>Helotiales</taxon>
        <taxon>Mollisiaceae</taxon>
        <taxon>Mollisia</taxon>
    </lineage>
</organism>
<dbReference type="RefSeq" id="XP_018078261.1">
    <property type="nucleotide sequence ID" value="XM_018211350.1"/>
</dbReference>
<dbReference type="InParanoid" id="A0A194XUU1"/>
<evidence type="ECO:0000313" key="7">
    <source>
        <dbReference type="Proteomes" id="UP000070700"/>
    </source>
</evidence>
<evidence type="ECO:0000313" key="6">
    <source>
        <dbReference type="EMBL" id="KUJ23906.1"/>
    </source>
</evidence>
<keyword evidence="4 5" id="KW-0472">Membrane</keyword>
<evidence type="ECO:0000256" key="4">
    <source>
        <dbReference type="ARBA" id="ARBA00023136"/>
    </source>
</evidence>
<feature type="transmembrane region" description="Helical" evidence="5">
    <location>
        <begin position="74"/>
        <end position="93"/>
    </location>
</feature>
<dbReference type="InterPro" id="IPR051617">
    <property type="entry name" value="UNC-93-like_regulator"/>
</dbReference>
<reference evidence="6 7" key="1">
    <citation type="submission" date="2015-10" db="EMBL/GenBank/DDBJ databases">
        <title>Full genome of DAOMC 229536 Phialocephala scopiformis, a fungal endophyte of spruce producing the potent anti-insectan compound rugulosin.</title>
        <authorList>
            <consortium name="DOE Joint Genome Institute"/>
            <person name="Walker A.K."/>
            <person name="Frasz S.L."/>
            <person name="Seifert K.A."/>
            <person name="Miller J.D."/>
            <person name="Mondo S.J."/>
            <person name="Labutti K."/>
            <person name="Lipzen A."/>
            <person name="Dockter R."/>
            <person name="Kennedy M."/>
            <person name="Grigoriev I.V."/>
            <person name="Spatafora J.W."/>
        </authorList>
    </citation>
    <scope>NUCLEOTIDE SEQUENCE [LARGE SCALE GENOMIC DNA]</scope>
    <source>
        <strain evidence="6 7">CBS 120377</strain>
    </source>
</reference>
<feature type="transmembrane region" description="Helical" evidence="5">
    <location>
        <begin position="254"/>
        <end position="270"/>
    </location>
</feature>
<feature type="transmembrane region" description="Helical" evidence="5">
    <location>
        <begin position="431"/>
        <end position="449"/>
    </location>
</feature>
<proteinExistence type="predicted"/>
<dbReference type="Proteomes" id="UP000070700">
    <property type="component" value="Unassembled WGS sequence"/>
</dbReference>
<feature type="transmembrane region" description="Helical" evidence="5">
    <location>
        <begin position="361"/>
        <end position="387"/>
    </location>
</feature>
<dbReference type="SUPFAM" id="SSF103473">
    <property type="entry name" value="MFS general substrate transporter"/>
    <property type="match status" value="1"/>
</dbReference>
<keyword evidence="7" id="KW-1185">Reference proteome</keyword>
<dbReference type="EMBL" id="KQ947404">
    <property type="protein sequence ID" value="KUJ23906.1"/>
    <property type="molecule type" value="Genomic_DNA"/>
</dbReference>
<feature type="transmembrane region" description="Helical" evidence="5">
    <location>
        <begin position="290"/>
        <end position="309"/>
    </location>
</feature>
<name>A0A194XUU1_MOLSC</name>
<keyword evidence="2 5" id="KW-0812">Transmembrane</keyword>
<evidence type="ECO:0000256" key="3">
    <source>
        <dbReference type="ARBA" id="ARBA00022989"/>
    </source>
</evidence>
<protein>
    <recommendedName>
        <fullName evidence="8">MFS general substrate transporter</fullName>
    </recommendedName>
</protein>
<dbReference type="Gene3D" id="1.20.1250.20">
    <property type="entry name" value="MFS general substrate transporter like domains"/>
    <property type="match status" value="1"/>
</dbReference>
<dbReference type="PANTHER" id="PTHR23294">
    <property type="entry name" value="ET TRANSLATION PRODUCT-RELATED"/>
    <property type="match status" value="1"/>
</dbReference>
<keyword evidence="3 5" id="KW-1133">Transmembrane helix</keyword>
<accession>A0A194XUU1</accession>
<evidence type="ECO:0000256" key="2">
    <source>
        <dbReference type="ARBA" id="ARBA00022692"/>
    </source>
</evidence>
<dbReference type="InterPro" id="IPR036259">
    <property type="entry name" value="MFS_trans_sf"/>
</dbReference>
<dbReference type="GeneID" id="28821076"/>
<feature type="transmembrane region" description="Helical" evidence="5">
    <location>
        <begin position="321"/>
        <end position="341"/>
    </location>
</feature>
<dbReference type="AlphaFoldDB" id="A0A194XUU1"/>
<comment type="subcellular location">
    <subcellularLocation>
        <location evidence="1">Membrane</location>
        <topology evidence="1">Multi-pass membrane protein</topology>
    </subcellularLocation>
</comment>
<dbReference type="KEGG" id="psco:LY89DRAFT_633630"/>
<dbReference type="OrthoDB" id="196103at2759"/>
<feature type="transmembrane region" description="Helical" evidence="5">
    <location>
        <begin position="113"/>
        <end position="130"/>
    </location>
</feature>
<evidence type="ECO:0000256" key="5">
    <source>
        <dbReference type="SAM" id="Phobius"/>
    </source>
</evidence>